<dbReference type="Proteomes" id="UP000321764">
    <property type="component" value="Unassembled WGS sequence"/>
</dbReference>
<evidence type="ECO:0000256" key="6">
    <source>
        <dbReference type="PROSITE-ProRule" id="PRU00169"/>
    </source>
</evidence>
<proteinExistence type="predicted"/>
<dbReference type="GO" id="GO:0000156">
    <property type="term" value="F:phosphorelay response regulator activity"/>
    <property type="evidence" value="ECO:0007669"/>
    <property type="project" value="TreeGrafter"/>
</dbReference>
<dbReference type="PROSITE" id="PS50043">
    <property type="entry name" value="HTH_LUXR_2"/>
    <property type="match status" value="1"/>
</dbReference>
<keyword evidence="4" id="KW-0238">DNA-binding</keyword>
<accession>A0A5C8Z7V8</accession>
<dbReference type="GO" id="GO:0000976">
    <property type="term" value="F:transcription cis-regulatory region binding"/>
    <property type="evidence" value="ECO:0007669"/>
    <property type="project" value="TreeGrafter"/>
</dbReference>
<evidence type="ECO:0000256" key="1">
    <source>
        <dbReference type="ARBA" id="ARBA00022553"/>
    </source>
</evidence>
<evidence type="ECO:0000256" key="2">
    <source>
        <dbReference type="ARBA" id="ARBA00023012"/>
    </source>
</evidence>
<dbReference type="InterPro" id="IPR016032">
    <property type="entry name" value="Sig_transdc_resp-reg_C-effctor"/>
</dbReference>
<dbReference type="SMART" id="SM00448">
    <property type="entry name" value="REC"/>
    <property type="match status" value="1"/>
</dbReference>
<dbReference type="Pfam" id="PF00196">
    <property type="entry name" value="GerE"/>
    <property type="match status" value="1"/>
</dbReference>
<keyword evidence="3" id="KW-0805">Transcription regulation</keyword>
<dbReference type="CDD" id="cd06170">
    <property type="entry name" value="LuxR_C_like"/>
    <property type="match status" value="1"/>
</dbReference>
<evidence type="ECO:0000256" key="4">
    <source>
        <dbReference type="ARBA" id="ARBA00023125"/>
    </source>
</evidence>
<sequence>MSIELTGKLALVVDDSPDALSFVHDALEASGIDVLVALEGKQAISIVKKMKPDIILLDALMPQMDGFETCRQLKSDKALAAIPVIFMTGLTDTKDIVKGLEAGGVDYLTKPVKPDELIARIKVHLTNASLTRAAYSALDQNGQMMMAVNSQGEQLWSTPQAYTLLSKAGLRSEQSWQLFSQQLAQWLANKPNVGYQLQLENPDYRLAVRLMFDHESEWVLRLIDGERPTGSELLRNQLEITERESEVLYWLANGKANREIAEILSMSPRTVNKHLEQIYVKLNVDNRTSAAGIALKIFAQENALL</sequence>
<dbReference type="GO" id="GO:0005829">
    <property type="term" value="C:cytosol"/>
    <property type="evidence" value="ECO:0007669"/>
    <property type="project" value="TreeGrafter"/>
</dbReference>
<dbReference type="PANTHER" id="PTHR48111">
    <property type="entry name" value="REGULATOR OF RPOS"/>
    <property type="match status" value="1"/>
</dbReference>
<keyword evidence="5" id="KW-0804">Transcription</keyword>
<evidence type="ECO:0000256" key="3">
    <source>
        <dbReference type="ARBA" id="ARBA00023015"/>
    </source>
</evidence>
<dbReference type="AlphaFoldDB" id="A0A5C8Z7V8"/>
<organism evidence="9 10">
    <name type="scientific">Reinekea thalattae</name>
    <dbReference type="NCBI Taxonomy" id="2593301"/>
    <lineage>
        <taxon>Bacteria</taxon>
        <taxon>Pseudomonadati</taxon>
        <taxon>Pseudomonadota</taxon>
        <taxon>Gammaproteobacteria</taxon>
        <taxon>Oceanospirillales</taxon>
        <taxon>Saccharospirillaceae</taxon>
        <taxon>Reinekea</taxon>
    </lineage>
</organism>
<dbReference type="OrthoDB" id="8874570at2"/>
<dbReference type="PRINTS" id="PR00038">
    <property type="entry name" value="HTHLUXR"/>
</dbReference>
<dbReference type="PROSITE" id="PS50110">
    <property type="entry name" value="RESPONSE_REGULATORY"/>
    <property type="match status" value="1"/>
</dbReference>
<keyword evidence="10" id="KW-1185">Reference proteome</keyword>
<feature type="modified residue" description="4-aspartylphosphate" evidence="6">
    <location>
        <position position="58"/>
    </location>
</feature>
<feature type="domain" description="Response regulatory" evidence="8">
    <location>
        <begin position="9"/>
        <end position="125"/>
    </location>
</feature>
<dbReference type="GO" id="GO:0006355">
    <property type="term" value="P:regulation of DNA-templated transcription"/>
    <property type="evidence" value="ECO:0007669"/>
    <property type="project" value="InterPro"/>
</dbReference>
<dbReference type="PANTHER" id="PTHR48111:SF1">
    <property type="entry name" value="TWO-COMPONENT RESPONSE REGULATOR ORR33"/>
    <property type="match status" value="1"/>
</dbReference>
<name>A0A5C8Z7V8_9GAMM</name>
<dbReference type="InterPro" id="IPR011006">
    <property type="entry name" value="CheY-like_superfamily"/>
</dbReference>
<dbReference type="Gene3D" id="1.10.10.10">
    <property type="entry name" value="Winged helix-like DNA-binding domain superfamily/Winged helix DNA-binding domain"/>
    <property type="match status" value="1"/>
</dbReference>
<dbReference type="InterPro" id="IPR001789">
    <property type="entry name" value="Sig_transdc_resp-reg_receiver"/>
</dbReference>
<dbReference type="Gene3D" id="3.40.50.2300">
    <property type="match status" value="1"/>
</dbReference>
<evidence type="ECO:0000313" key="10">
    <source>
        <dbReference type="Proteomes" id="UP000321764"/>
    </source>
</evidence>
<dbReference type="InterPro" id="IPR039420">
    <property type="entry name" value="WalR-like"/>
</dbReference>
<dbReference type="SUPFAM" id="SSF52172">
    <property type="entry name" value="CheY-like"/>
    <property type="match status" value="1"/>
</dbReference>
<dbReference type="CDD" id="cd19920">
    <property type="entry name" value="REC_PA4781-like"/>
    <property type="match status" value="1"/>
</dbReference>
<feature type="domain" description="HTH luxR-type" evidence="7">
    <location>
        <begin position="233"/>
        <end position="298"/>
    </location>
</feature>
<dbReference type="Pfam" id="PF00072">
    <property type="entry name" value="Response_reg"/>
    <property type="match status" value="1"/>
</dbReference>
<evidence type="ECO:0000256" key="5">
    <source>
        <dbReference type="ARBA" id="ARBA00023163"/>
    </source>
</evidence>
<dbReference type="InterPro" id="IPR036388">
    <property type="entry name" value="WH-like_DNA-bd_sf"/>
</dbReference>
<dbReference type="SMART" id="SM00421">
    <property type="entry name" value="HTH_LUXR"/>
    <property type="match status" value="1"/>
</dbReference>
<dbReference type="RefSeq" id="WP_147712708.1">
    <property type="nucleotide sequence ID" value="NZ_VKAD01000001.1"/>
</dbReference>
<evidence type="ECO:0000259" key="8">
    <source>
        <dbReference type="PROSITE" id="PS50110"/>
    </source>
</evidence>
<keyword evidence="1 6" id="KW-0597">Phosphoprotein</keyword>
<protein>
    <submittedName>
        <fullName evidence="9">Response regulator</fullName>
    </submittedName>
</protein>
<evidence type="ECO:0000259" key="7">
    <source>
        <dbReference type="PROSITE" id="PS50043"/>
    </source>
</evidence>
<gene>
    <name evidence="9" type="ORF">FME95_02085</name>
</gene>
<dbReference type="InterPro" id="IPR000792">
    <property type="entry name" value="Tscrpt_reg_LuxR_C"/>
</dbReference>
<comment type="caution">
    <text evidence="9">The sequence shown here is derived from an EMBL/GenBank/DDBJ whole genome shotgun (WGS) entry which is preliminary data.</text>
</comment>
<evidence type="ECO:0000313" key="9">
    <source>
        <dbReference type="EMBL" id="TXR53383.1"/>
    </source>
</evidence>
<keyword evidence="2" id="KW-0902">Two-component regulatory system</keyword>
<dbReference type="EMBL" id="VKAD01000001">
    <property type="protein sequence ID" value="TXR53383.1"/>
    <property type="molecule type" value="Genomic_DNA"/>
</dbReference>
<dbReference type="SUPFAM" id="SSF46894">
    <property type="entry name" value="C-terminal effector domain of the bipartite response regulators"/>
    <property type="match status" value="1"/>
</dbReference>
<dbReference type="GO" id="GO:0032993">
    <property type="term" value="C:protein-DNA complex"/>
    <property type="evidence" value="ECO:0007669"/>
    <property type="project" value="TreeGrafter"/>
</dbReference>
<reference evidence="9 10" key="1">
    <citation type="submission" date="2019-07" db="EMBL/GenBank/DDBJ databases">
        <title>Reinekea sp. strain SSH23 genome sequencing and assembly.</title>
        <authorList>
            <person name="Kim I."/>
        </authorList>
    </citation>
    <scope>NUCLEOTIDE SEQUENCE [LARGE SCALE GENOMIC DNA]</scope>
    <source>
        <strain evidence="9 10">SSH23</strain>
    </source>
</reference>